<protein>
    <submittedName>
        <fullName evidence="2">Uncharacterized protein</fullName>
    </submittedName>
</protein>
<dbReference type="PANTHER" id="PTHR47290:SF4">
    <property type="entry name" value="RING FINGER PROTEIN"/>
    <property type="match status" value="1"/>
</dbReference>
<dbReference type="EMBL" id="BAABME010008941">
    <property type="protein sequence ID" value="GAA0174160.1"/>
    <property type="molecule type" value="Genomic_DNA"/>
</dbReference>
<organism evidence="2 3">
    <name type="scientific">Lithospermum erythrorhizon</name>
    <name type="common">Purple gromwell</name>
    <name type="synonym">Lithospermum officinale var. erythrorhizon</name>
    <dbReference type="NCBI Taxonomy" id="34254"/>
    <lineage>
        <taxon>Eukaryota</taxon>
        <taxon>Viridiplantae</taxon>
        <taxon>Streptophyta</taxon>
        <taxon>Embryophyta</taxon>
        <taxon>Tracheophyta</taxon>
        <taxon>Spermatophyta</taxon>
        <taxon>Magnoliopsida</taxon>
        <taxon>eudicotyledons</taxon>
        <taxon>Gunneridae</taxon>
        <taxon>Pentapetalae</taxon>
        <taxon>asterids</taxon>
        <taxon>lamiids</taxon>
        <taxon>Boraginales</taxon>
        <taxon>Boraginaceae</taxon>
        <taxon>Boraginoideae</taxon>
        <taxon>Lithospermeae</taxon>
        <taxon>Lithospermum</taxon>
    </lineage>
</organism>
<proteinExistence type="predicted"/>
<dbReference type="AlphaFoldDB" id="A0AAV3RCY2"/>
<accession>A0AAV3RCY2</accession>
<feature type="region of interest" description="Disordered" evidence="1">
    <location>
        <begin position="106"/>
        <end position="144"/>
    </location>
</feature>
<dbReference type="PANTHER" id="PTHR47290">
    <property type="entry name" value="RING FINGER PROTEIN"/>
    <property type="match status" value="1"/>
</dbReference>
<feature type="compositionally biased region" description="Basic and acidic residues" evidence="1">
    <location>
        <begin position="134"/>
        <end position="144"/>
    </location>
</feature>
<dbReference type="Proteomes" id="UP001454036">
    <property type="component" value="Unassembled WGS sequence"/>
</dbReference>
<evidence type="ECO:0000313" key="2">
    <source>
        <dbReference type="EMBL" id="GAA0174160.1"/>
    </source>
</evidence>
<sequence>MFPPSAHHQNLSKQQSYKGDCGGGGEGGGYYLGGSSYFSSSSEGIFGLMRILEGGYDCSKEAVYCLGQSDLVFSPISMTEDESRTESIHEDASTSKDNILIQHQEDNKDSKNNNNNSNEDWLQLSIGGGYNSQEKQDHQHHSQHGELVELNLLPGSSSSSSQENERLLLNQRYHSLAPFGYDSSLFLQHQMGVSSSNFLLHPPQSQNNQETNLVYRPMNFSRPPPSLGIASSSSSPSLSSSFFMPPGAYFSSARMPFQLFQSGPASGIPSISLSGVHNINFRLINPPRRPHSGIWFMLQASPNQAKEPFLPQIPNSYLRIKDRRMTIRLVMKYIVNKLRLEHESQKRIAIKNTSNSPYLLFAPPS</sequence>
<comment type="caution">
    <text evidence="2">The sequence shown here is derived from an EMBL/GenBank/DDBJ whole genome shotgun (WGS) entry which is preliminary data.</text>
</comment>
<name>A0AAV3RCY2_LITER</name>
<gene>
    <name evidence="2" type="ORF">LIER_27606</name>
</gene>
<evidence type="ECO:0000313" key="3">
    <source>
        <dbReference type="Proteomes" id="UP001454036"/>
    </source>
</evidence>
<feature type="region of interest" description="Disordered" evidence="1">
    <location>
        <begin position="1"/>
        <end position="20"/>
    </location>
</feature>
<dbReference type="InterPro" id="IPR044171">
    <property type="entry name" value="LAX2-like"/>
</dbReference>
<keyword evidence="3" id="KW-1185">Reference proteome</keyword>
<reference evidence="2 3" key="1">
    <citation type="submission" date="2024-01" db="EMBL/GenBank/DDBJ databases">
        <title>The complete chloroplast genome sequence of Lithospermum erythrorhizon: insights into the phylogenetic relationship among Boraginaceae species and the maternal lineages of purple gromwells.</title>
        <authorList>
            <person name="Okada T."/>
            <person name="Watanabe K."/>
        </authorList>
    </citation>
    <scope>NUCLEOTIDE SEQUENCE [LARGE SCALE GENOMIC DNA]</scope>
</reference>
<evidence type="ECO:0000256" key="1">
    <source>
        <dbReference type="SAM" id="MobiDB-lite"/>
    </source>
</evidence>